<evidence type="ECO:0000256" key="5">
    <source>
        <dbReference type="PROSITE-ProRule" id="PRU01240"/>
    </source>
</evidence>
<dbReference type="PROSITE" id="PS00137">
    <property type="entry name" value="SUBTILASE_HIS"/>
    <property type="match status" value="1"/>
</dbReference>
<dbReference type="Pfam" id="PF00082">
    <property type="entry name" value="Peptidase_S8"/>
    <property type="match status" value="1"/>
</dbReference>
<dbReference type="PROSITE" id="PS00136">
    <property type="entry name" value="SUBTILASE_ASP"/>
    <property type="match status" value="1"/>
</dbReference>
<dbReference type="InterPro" id="IPR022398">
    <property type="entry name" value="Peptidase_S8_His-AS"/>
</dbReference>
<evidence type="ECO:0000313" key="8">
    <source>
        <dbReference type="EMBL" id="QJD94320.1"/>
    </source>
</evidence>
<dbReference type="InterPro" id="IPR036852">
    <property type="entry name" value="Peptidase_S8/S53_dom_sf"/>
</dbReference>
<evidence type="ECO:0000256" key="2">
    <source>
        <dbReference type="ARBA" id="ARBA00022670"/>
    </source>
</evidence>
<comment type="similarity">
    <text evidence="1 5">Belongs to the peptidase S8 family.</text>
</comment>
<keyword evidence="3 5" id="KW-0378">Hydrolase</keyword>
<keyword evidence="4 5" id="KW-0720">Serine protease</keyword>
<proteinExistence type="inferred from homology"/>
<feature type="compositionally biased region" description="Polar residues" evidence="6">
    <location>
        <begin position="20"/>
        <end position="29"/>
    </location>
</feature>
<dbReference type="SUPFAM" id="SSF52743">
    <property type="entry name" value="Subtilisin-like"/>
    <property type="match status" value="1"/>
</dbReference>
<dbReference type="InterPro" id="IPR015500">
    <property type="entry name" value="Peptidase_S8_subtilisin-rel"/>
</dbReference>
<sequence>MALTLGAMHQSATARPDSDLPTTEATVSASADEYRDDHQLLVMLRLPATHYRPDATYGGRYIDDNSRSARQRRAEDLARQHGLTLVEGWPMAILGIDCYVMRYPDSTDADHLIAQLSRDPQVEWAQPVARFKGMAQAAGASPAAVGKAALLADAESSGDPLYSVQPAARYWHLAELHRYTRGRGVTVAVVDSGIDASHPDLQGQLAVNNNFVDAGPTPAENHGTAVAGIIAARAGSGGIIGIAPQARVMGLRACWQQRDLATRCNSFTLSKALNFAILNGAQVINLSLSGPPDRLLDRLLDVALERGISVVGAIDPHATSPTFPASHHGVLAVAAQARSANASAGPAGPSNLAGVIALAQPGSATRAGSDASAATTAEPALLAPGNDIPSSAPGGRWSFVSGSSYAAAHVSGMLALLDELRPDTAPAQMRTLLQSGVALHTATIDACSAISRLVRDLSCARQISQHGAAP</sequence>
<organism evidence="8 9">
    <name type="scientific">Duganella dendranthematis</name>
    <dbReference type="NCBI Taxonomy" id="2728021"/>
    <lineage>
        <taxon>Bacteria</taxon>
        <taxon>Pseudomonadati</taxon>
        <taxon>Pseudomonadota</taxon>
        <taxon>Betaproteobacteria</taxon>
        <taxon>Burkholderiales</taxon>
        <taxon>Oxalobacteraceae</taxon>
        <taxon>Telluria group</taxon>
        <taxon>Duganella</taxon>
    </lineage>
</organism>
<feature type="active site" description="Charge relay system" evidence="5">
    <location>
        <position position="191"/>
    </location>
</feature>
<dbReference type="Gene3D" id="3.40.50.200">
    <property type="entry name" value="Peptidase S8/S53 domain"/>
    <property type="match status" value="1"/>
</dbReference>
<gene>
    <name evidence="8" type="ORF">HH213_27255</name>
</gene>
<feature type="active site" description="Charge relay system" evidence="5">
    <location>
        <position position="404"/>
    </location>
</feature>
<dbReference type="PANTHER" id="PTHR43806">
    <property type="entry name" value="PEPTIDASE S8"/>
    <property type="match status" value="1"/>
</dbReference>
<evidence type="ECO:0000256" key="3">
    <source>
        <dbReference type="ARBA" id="ARBA00022801"/>
    </source>
</evidence>
<dbReference type="PROSITE" id="PS51892">
    <property type="entry name" value="SUBTILASE"/>
    <property type="match status" value="1"/>
</dbReference>
<evidence type="ECO:0000256" key="6">
    <source>
        <dbReference type="SAM" id="MobiDB-lite"/>
    </source>
</evidence>
<reference evidence="8 9" key="1">
    <citation type="submission" date="2020-04" db="EMBL/GenBank/DDBJ databases">
        <title>Genome sequencing of novel species.</title>
        <authorList>
            <person name="Heo J."/>
            <person name="Kim S.-J."/>
            <person name="Kim J.-S."/>
            <person name="Hong S.-B."/>
            <person name="Kwon S.-W."/>
        </authorList>
    </citation>
    <scope>NUCLEOTIDE SEQUENCE [LARGE SCALE GENOMIC DNA]</scope>
    <source>
        <strain evidence="8 9">AF9R3</strain>
    </source>
</reference>
<protein>
    <submittedName>
        <fullName evidence="8">S8 family serine peptidase</fullName>
    </submittedName>
</protein>
<feature type="active site" description="Charge relay system" evidence="5">
    <location>
        <position position="222"/>
    </location>
</feature>
<keyword evidence="2 5" id="KW-0645">Protease</keyword>
<dbReference type="PRINTS" id="PR00723">
    <property type="entry name" value="SUBTILISIN"/>
</dbReference>
<keyword evidence="9" id="KW-1185">Reference proteome</keyword>
<dbReference type="InterPro" id="IPR000209">
    <property type="entry name" value="Peptidase_S8/S53_dom"/>
</dbReference>
<name>A0ABX6MJZ5_9BURK</name>
<dbReference type="Proteomes" id="UP000503117">
    <property type="component" value="Chromosome"/>
</dbReference>
<feature type="region of interest" description="Disordered" evidence="6">
    <location>
        <begin position="1"/>
        <end position="31"/>
    </location>
</feature>
<dbReference type="PANTHER" id="PTHR43806:SF11">
    <property type="entry name" value="CEREVISIN-RELATED"/>
    <property type="match status" value="1"/>
</dbReference>
<dbReference type="InterPro" id="IPR050131">
    <property type="entry name" value="Peptidase_S8_subtilisin-like"/>
</dbReference>
<evidence type="ECO:0000256" key="4">
    <source>
        <dbReference type="ARBA" id="ARBA00022825"/>
    </source>
</evidence>
<feature type="domain" description="Peptidase S8/S53" evidence="7">
    <location>
        <begin position="182"/>
        <end position="434"/>
    </location>
</feature>
<evidence type="ECO:0000313" key="9">
    <source>
        <dbReference type="Proteomes" id="UP000503117"/>
    </source>
</evidence>
<dbReference type="InterPro" id="IPR023827">
    <property type="entry name" value="Peptidase_S8_Asp-AS"/>
</dbReference>
<accession>A0ABX6MJZ5</accession>
<evidence type="ECO:0000259" key="7">
    <source>
        <dbReference type="Pfam" id="PF00082"/>
    </source>
</evidence>
<evidence type="ECO:0000256" key="1">
    <source>
        <dbReference type="ARBA" id="ARBA00011073"/>
    </source>
</evidence>
<dbReference type="EMBL" id="CP051684">
    <property type="protein sequence ID" value="QJD94320.1"/>
    <property type="molecule type" value="Genomic_DNA"/>
</dbReference>